<dbReference type="GO" id="GO:0003961">
    <property type="term" value="F:O-acetylhomoserine aminocarboxypropyltransferase activity"/>
    <property type="evidence" value="ECO:0007669"/>
    <property type="project" value="TreeGrafter"/>
</dbReference>
<dbReference type="GO" id="GO:0071269">
    <property type="term" value="P:L-homocysteine biosynthetic process"/>
    <property type="evidence" value="ECO:0007669"/>
    <property type="project" value="TreeGrafter"/>
</dbReference>
<dbReference type="InterPro" id="IPR015421">
    <property type="entry name" value="PyrdxlP-dep_Trfase_major"/>
</dbReference>
<evidence type="ECO:0000313" key="7">
    <source>
        <dbReference type="EMBL" id="SPT68708.1"/>
    </source>
</evidence>
<keyword evidence="7" id="KW-0456">Lyase</keyword>
<keyword evidence="8" id="KW-1185">Reference proteome</keyword>
<proteinExistence type="inferred from homology"/>
<evidence type="ECO:0000313" key="8">
    <source>
        <dbReference type="Proteomes" id="UP000250086"/>
    </source>
</evidence>
<dbReference type="AlphaFoldDB" id="A0A2X0VGN6"/>
<keyword evidence="4 5" id="KW-0663">Pyridoxal phosphate</keyword>
<dbReference type="InterPro" id="IPR015422">
    <property type="entry name" value="PyrdxlP-dep_Trfase_small"/>
</dbReference>
<protein>
    <submittedName>
        <fullName evidence="7">Methionine gamma-lyase</fullName>
        <ecNumber evidence="7">4.4.1.11</ecNumber>
    </submittedName>
</protein>
<dbReference type="EMBL" id="UAPV01000001">
    <property type="protein sequence ID" value="SPT68708.1"/>
    <property type="molecule type" value="Genomic_DNA"/>
</dbReference>
<dbReference type="Gene3D" id="3.90.1150.10">
    <property type="entry name" value="Aspartate Aminotransferase, domain 1"/>
    <property type="match status" value="1"/>
</dbReference>
<dbReference type="InterPro" id="IPR015424">
    <property type="entry name" value="PyrdxlP-dep_Trfase"/>
</dbReference>
<dbReference type="GO" id="GO:0018826">
    <property type="term" value="F:methionine gamma-lyase activity"/>
    <property type="evidence" value="ECO:0007669"/>
    <property type="project" value="UniProtKB-EC"/>
</dbReference>
<dbReference type="PIRSF" id="PIRSF001434">
    <property type="entry name" value="CGS"/>
    <property type="match status" value="1"/>
</dbReference>
<dbReference type="GO" id="GO:0005737">
    <property type="term" value="C:cytoplasm"/>
    <property type="evidence" value="ECO:0007669"/>
    <property type="project" value="TreeGrafter"/>
</dbReference>
<accession>A0A2X0VGN6</accession>
<reference evidence="7 8" key="1">
    <citation type="submission" date="2018-06" db="EMBL/GenBank/DDBJ databases">
        <authorList>
            <consortium name="Pathogen Informatics"/>
            <person name="Doyle S."/>
        </authorList>
    </citation>
    <scope>NUCLEOTIDE SEQUENCE [LARGE SCALE GENOMIC DNA]</scope>
    <source>
        <strain evidence="7 8">NCTC13093</strain>
    </source>
</reference>
<comment type="similarity">
    <text evidence="2 6">Belongs to the trans-sulfuration enzymes family.</text>
</comment>
<evidence type="ECO:0000256" key="5">
    <source>
        <dbReference type="PIRSR" id="PIRSR001434-2"/>
    </source>
</evidence>
<dbReference type="NCBIfam" id="TIGR01326">
    <property type="entry name" value="OAH_OAS_sulfhy"/>
    <property type="match status" value="1"/>
</dbReference>
<name>A0A2X0VGN6_9GAMM</name>
<dbReference type="PANTHER" id="PTHR43797:SF3">
    <property type="entry name" value="O-ACETYLHOMOSERINE SULFHYDRYLASE"/>
    <property type="match status" value="1"/>
</dbReference>
<dbReference type="GO" id="GO:0006535">
    <property type="term" value="P:cysteine biosynthetic process from serine"/>
    <property type="evidence" value="ECO:0007669"/>
    <property type="project" value="TreeGrafter"/>
</dbReference>
<evidence type="ECO:0000256" key="6">
    <source>
        <dbReference type="RuleBase" id="RU362118"/>
    </source>
</evidence>
<evidence type="ECO:0000256" key="4">
    <source>
        <dbReference type="ARBA" id="ARBA00022898"/>
    </source>
</evidence>
<gene>
    <name evidence="7" type="primary">mdeA</name>
    <name evidence="7" type="ORF">NCTC13093_00060</name>
</gene>
<dbReference type="OrthoDB" id="9805807at2"/>
<evidence type="ECO:0000256" key="2">
    <source>
        <dbReference type="ARBA" id="ARBA00009077"/>
    </source>
</evidence>
<dbReference type="Proteomes" id="UP000250086">
    <property type="component" value="Unassembled WGS sequence"/>
</dbReference>
<dbReference type="PANTHER" id="PTHR43797">
    <property type="entry name" value="HOMOCYSTEINE/CYSTEINE SYNTHASE"/>
    <property type="match status" value="1"/>
</dbReference>
<dbReference type="GO" id="GO:0030170">
    <property type="term" value="F:pyridoxal phosphate binding"/>
    <property type="evidence" value="ECO:0007669"/>
    <property type="project" value="InterPro"/>
</dbReference>
<dbReference type="GO" id="GO:0004124">
    <property type="term" value="F:cysteine synthase activity"/>
    <property type="evidence" value="ECO:0007669"/>
    <property type="project" value="TreeGrafter"/>
</dbReference>
<dbReference type="EC" id="4.4.1.11" evidence="7"/>
<dbReference type="CDD" id="cd00614">
    <property type="entry name" value="CGS_like"/>
    <property type="match status" value="1"/>
</dbReference>
<dbReference type="SUPFAM" id="SSF53383">
    <property type="entry name" value="PLP-dependent transferases"/>
    <property type="match status" value="1"/>
</dbReference>
<evidence type="ECO:0000256" key="1">
    <source>
        <dbReference type="ARBA" id="ARBA00001933"/>
    </source>
</evidence>
<feature type="modified residue" description="N6-(pyridoxal phosphate)lysine" evidence="5">
    <location>
        <position position="204"/>
    </location>
</feature>
<dbReference type="Gene3D" id="3.40.640.10">
    <property type="entry name" value="Type I PLP-dependent aspartate aminotransferase-like (Major domain)"/>
    <property type="match status" value="1"/>
</dbReference>
<dbReference type="FunFam" id="3.40.640.10:FF:000035">
    <property type="entry name" value="O-succinylhomoserine sulfhydrylase"/>
    <property type="match status" value="1"/>
</dbReference>
<dbReference type="RefSeq" id="WP_113742948.1">
    <property type="nucleotide sequence ID" value="NZ_UAPU01000005.1"/>
</dbReference>
<dbReference type="InterPro" id="IPR006235">
    <property type="entry name" value="OAc-hSer/O-AcSer_sulfhydrylase"/>
</dbReference>
<dbReference type="InterPro" id="IPR000277">
    <property type="entry name" value="Cys/Met-Metab_PyrdxlP-dep_enz"/>
</dbReference>
<dbReference type="GO" id="GO:0019346">
    <property type="term" value="P:transsulfuration"/>
    <property type="evidence" value="ECO:0007669"/>
    <property type="project" value="InterPro"/>
</dbReference>
<dbReference type="Pfam" id="PF01053">
    <property type="entry name" value="Cys_Met_Meta_PP"/>
    <property type="match status" value="1"/>
</dbReference>
<organism evidence="7 8">
    <name type="scientific">Anaerobiospirillum thomasii</name>
    <dbReference type="NCBI Taxonomy" id="179995"/>
    <lineage>
        <taxon>Bacteria</taxon>
        <taxon>Pseudomonadati</taxon>
        <taxon>Pseudomonadota</taxon>
        <taxon>Gammaproteobacteria</taxon>
        <taxon>Aeromonadales</taxon>
        <taxon>Succinivibrionaceae</taxon>
        <taxon>Anaerobiospirillum</taxon>
    </lineage>
</organism>
<comment type="cofactor">
    <cofactor evidence="1 6">
        <name>pyridoxal 5'-phosphate</name>
        <dbReference type="ChEBI" id="CHEBI:597326"/>
    </cofactor>
</comment>
<keyword evidence="3" id="KW-0808">Transferase</keyword>
<sequence length="422" mass="46023">MELPTECLHAGYSPKSGEARALPIYQSTTFCYDTTQEVANLFDLKTAGFFYSRLGNPTVDAIEKKIAVLEGGVGAMCTSSGQAATFAAILTLAKNGDHIISSSNIYGGTYNLFAVTFKRFGIEVSFVDQDASADEIASHIKDNTKAIFAETIANPSMAVLDIKKFADLAHAHKLPLIVDNTFATPYLCRPFEYGADIVIHSTTKYLDGHASVVGGVIVDSGRFDFAGNERFCEFNEPDESYHGLIYTRDFGNMAFIVKARVQIMRDIGCAQSAHGAFLINHGLETLPMRMQRHSANALCVAKFLQGCDEVSKVHYPGLEGDKYYYLAQKYLKKGQSGVISFELKGGREAGARFIDALKLISLQVHVADIRSCILHPASSTHRQLSDEQLQSAGISAGLVRLSVGLEDVNDIIKDLEQAFLGM</sequence>
<evidence type="ECO:0000256" key="3">
    <source>
        <dbReference type="ARBA" id="ARBA00022679"/>
    </source>
</evidence>